<dbReference type="EMBL" id="HBIB01022533">
    <property type="protein sequence ID" value="CAE0252488.1"/>
    <property type="molecule type" value="Transcribed_RNA"/>
</dbReference>
<dbReference type="Pfam" id="PF19745">
    <property type="entry name" value="FUT8_N_cat"/>
    <property type="match status" value="1"/>
</dbReference>
<dbReference type="Gene3D" id="3.40.50.11350">
    <property type="match status" value="1"/>
</dbReference>
<feature type="domain" description="Alpha-(1,6)-fucosyltransferase N- and catalytic" evidence="1">
    <location>
        <begin position="539"/>
        <end position="653"/>
    </location>
</feature>
<dbReference type="GO" id="GO:0046921">
    <property type="term" value="F:alpha-(1-&gt;6)-fucosyltransferase activity"/>
    <property type="evidence" value="ECO:0007669"/>
    <property type="project" value="TreeGrafter"/>
</dbReference>
<dbReference type="InterPro" id="IPR045573">
    <property type="entry name" value="Fut8_N_cat"/>
</dbReference>
<name>A0A7S3G6B7_9EUKA</name>
<dbReference type="AlphaFoldDB" id="A0A7S3G6B7"/>
<dbReference type="GO" id="GO:0006487">
    <property type="term" value="P:protein N-linked glycosylation"/>
    <property type="evidence" value="ECO:0007669"/>
    <property type="project" value="TreeGrafter"/>
</dbReference>
<evidence type="ECO:0000313" key="2">
    <source>
        <dbReference type="EMBL" id="CAE0252488.1"/>
    </source>
</evidence>
<organism evidence="2">
    <name type="scientific">Palpitomonas bilix</name>
    <dbReference type="NCBI Taxonomy" id="652834"/>
    <lineage>
        <taxon>Eukaryota</taxon>
        <taxon>Eukaryota incertae sedis</taxon>
    </lineage>
</organism>
<dbReference type="PANTHER" id="PTHR13132:SF29">
    <property type="entry name" value="ALPHA-(1,6)-FUCOSYLTRANSFERASE"/>
    <property type="match status" value="1"/>
</dbReference>
<gene>
    <name evidence="2" type="ORF">PBIL07802_LOCUS14715</name>
</gene>
<proteinExistence type="predicted"/>
<sequence>MGVAECAACLQTRKRAKLGCVVFVFAQLALFAWTKRIDRWQANNLQRIANEVRSRNSFLYSLMVLSIVAKDVWWIGCKEKVAYYNFAHQLLTCLPHAPNSLSQQASNQLLSVSSILEGTEAGCEEFEGIGGFSLLFQSCGEMKVSLKLFSTSMLAAMACSFDDLIEKRSTVLRVGFNFLGLLSSVNSSLKMAGLYFRDAKFEALTMMISIEPSNAICWTQAGISMFIDDRDVSRRSLETSYRLISGKGLHVEAWVLAYLSAIHCRANANSCFGLGSHAGYRKYPKTYVNLVGDATFPPQRQFLCPEESAQREYRILYEPFATQPSPDSKSFYFWIRKVINLQFKKPTTEQRYLLLSFPRQGFGLGATIHFLSLALSYGLRTDRRVVIECSPSSQFWYASEPGKDIACFHDIFELIGRELDASTKEKIAKDAVPMSFVRFTSSTGKRRHIDVNNDGVTVLHVVIDLNSPINVESVRKVSFWERSALSAFIFRIRRHYASAVEVILSSLSWPVTRTNIGVEFGLDHAPIYAWQTSILQPSGVHVRRQDKRVESPLFSVDTYFRCVPKNTKAVFVASDDASVVNEEATLGFKTFMRASEREDLSAATSAGIKVTPQNMTAHLVGVLSDIVGLSSCDVFIGTLSSNLGRLAFELQSAWNVAFSAPSFAYSLDTLWHNYP</sequence>
<protein>
    <recommendedName>
        <fullName evidence="1">Alpha-(1,6)-fucosyltransferase N- and catalytic domain-containing protein</fullName>
    </recommendedName>
</protein>
<evidence type="ECO:0000259" key="1">
    <source>
        <dbReference type="Pfam" id="PF19745"/>
    </source>
</evidence>
<dbReference type="PANTHER" id="PTHR13132">
    <property type="entry name" value="ALPHA- 1,6 -FUCOSYLTRANSFERASE"/>
    <property type="match status" value="1"/>
</dbReference>
<reference evidence="2" key="1">
    <citation type="submission" date="2021-01" db="EMBL/GenBank/DDBJ databases">
        <authorList>
            <person name="Corre E."/>
            <person name="Pelletier E."/>
            <person name="Niang G."/>
            <person name="Scheremetjew M."/>
            <person name="Finn R."/>
            <person name="Kale V."/>
            <person name="Holt S."/>
            <person name="Cochrane G."/>
            <person name="Meng A."/>
            <person name="Brown T."/>
            <person name="Cohen L."/>
        </authorList>
    </citation>
    <scope>NUCLEOTIDE SEQUENCE</scope>
    <source>
        <strain evidence="2">NIES-2562</strain>
    </source>
</reference>
<accession>A0A7S3G6B7</accession>